<dbReference type="InterPro" id="IPR037923">
    <property type="entry name" value="HTH-like"/>
</dbReference>
<dbReference type="SUPFAM" id="SSF51215">
    <property type="entry name" value="Regulatory protein AraC"/>
    <property type="match status" value="1"/>
</dbReference>
<sequence length="288" mass="33126">MTARQLMPQSPQQSAPLAECFYQLEPGLAVCWSHSTNAPRQTFRGNAQYVHLNCMLDGELNARIDQRPLYCRTGDLITGLMHGKQQFHVLESAYFSCLSVMVAPHYMTRHWPQLANFNEQDTGFVYHTYHYQKAFGYAQQLCVLLQHPNPQHLLIHAAVLNYIYWHFQAFARQDQPCRLTAHDKMQLRKARSILLTDLSLAPSLAELADAVGLSLCKLKRGYKALYQTSIYADFQQERMEKAQQLLHSYNVTETATTLGYSNMSHFSAAFRKQFAITPSQYKNQLDRP</sequence>
<dbReference type="InterPro" id="IPR053142">
    <property type="entry name" value="PchR_regulatory_protein"/>
</dbReference>
<name>A0ABN8DVF9_9VIBR</name>
<keyword evidence="1" id="KW-0805">Transcription regulation</keyword>
<feature type="domain" description="HTH araC/xylS-type" evidence="4">
    <location>
        <begin position="188"/>
        <end position="284"/>
    </location>
</feature>
<dbReference type="InterPro" id="IPR018062">
    <property type="entry name" value="HTH_AraC-typ_CS"/>
</dbReference>
<organism evidence="5 6">
    <name type="scientific">Vibrio stylophorae</name>
    <dbReference type="NCBI Taxonomy" id="659351"/>
    <lineage>
        <taxon>Bacteria</taxon>
        <taxon>Pseudomonadati</taxon>
        <taxon>Pseudomonadota</taxon>
        <taxon>Gammaproteobacteria</taxon>
        <taxon>Vibrionales</taxon>
        <taxon>Vibrionaceae</taxon>
        <taxon>Vibrio</taxon>
    </lineage>
</organism>
<dbReference type="Proteomes" id="UP000838672">
    <property type="component" value="Unassembled WGS sequence"/>
</dbReference>
<evidence type="ECO:0000313" key="6">
    <source>
        <dbReference type="Proteomes" id="UP000838672"/>
    </source>
</evidence>
<evidence type="ECO:0000256" key="1">
    <source>
        <dbReference type="ARBA" id="ARBA00023015"/>
    </source>
</evidence>
<dbReference type="SUPFAM" id="SSF46689">
    <property type="entry name" value="Homeodomain-like"/>
    <property type="match status" value="1"/>
</dbReference>
<reference evidence="5" key="1">
    <citation type="submission" date="2021-11" db="EMBL/GenBank/DDBJ databases">
        <authorList>
            <person name="Rodrigo-Torres L."/>
            <person name="Arahal R. D."/>
            <person name="Lucena T."/>
        </authorList>
    </citation>
    <scope>NUCLEOTIDE SEQUENCE</scope>
    <source>
        <strain evidence="5">CECT 7929</strain>
    </source>
</reference>
<dbReference type="EMBL" id="CAKLDI010000001">
    <property type="protein sequence ID" value="CAH0532799.1"/>
    <property type="molecule type" value="Genomic_DNA"/>
</dbReference>
<accession>A0ABN8DVF9</accession>
<dbReference type="Gene3D" id="1.10.10.60">
    <property type="entry name" value="Homeodomain-like"/>
    <property type="match status" value="2"/>
</dbReference>
<dbReference type="PROSITE" id="PS00041">
    <property type="entry name" value="HTH_ARAC_FAMILY_1"/>
    <property type="match status" value="1"/>
</dbReference>
<evidence type="ECO:0000313" key="5">
    <source>
        <dbReference type="EMBL" id="CAH0532799.1"/>
    </source>
</evidence>
<keyword evidence="6" id="KW-1185">Reference proteome</keyword>
<dbReference type="SMART" id="SM00342">
    <property type="entry name" value="HTH_ARAC"/>
    <property type="match status" value="1"/>
</dbReference>
<dbReference type="Pfam" id="PF12833">
    <property type="entry name" value="HTH_18"/>
    <property type="match status" value="1"/>
</dbReference>
<gene>
    <name evidence="5" type="ORF">VST7929_00646</name>
</gene>
<evidence type="ECO:0000256" key="2">
    <source>
        <dbReference type="ARBA" id="ARBA00023125"/>
    </source>
</evidence>
<dbReference type="PRINTS" id="PR00032">
    <property type="entry name" value="HTHARAC"/>
</dbReference>
<keyword evidence="3" id="KW-0804">Transcription</keyword>
<keyword evidence="2" id="KW-0238">DNA-binding</keyword>
<dbReference type="InterPro" id="IPR020449">
    <property type="entry name" value="Tscrpt_reg_AraC-type_HTH"/>
</dbReference>
<protein>
    <recommendedName>
        <fullName evidence="4">HTH araC/xylS-type domain-containing protein</fullName>
    </recommendedName>
</protein>
<dbReference type="InterPro" id="IPR009057">
    <property type="entry name" value="Homeodomain-like_sf"/>
</dbReference>
<dbReference type="PANTHER" id="PTHR47893:SF1">
    <property type="entry name" value="REGULATORY PROTEIN PCHR"/>
    <property type="match status" value="1"/>
</dbReference>
<comment type="caution">
    <text evidence="5">The sequence shown here is derived from an EMBL/GenBank/DDBJ whole genome shotgun (WGS) entry which is preliminary data.</text>
</comment>
<dbReference type="PANTHER" id="PTHR47893">
    <property type="entry name" value="REGULATORY PROTEIN PCHR"/>
    <property type="match status" value="1"/>
</dbReference>
<evidence type="ECO:0000259" key="4">
    <source>
        <dbReference type="PROSITE" id="PS01124"/>
    </source>
</evidence>
<dbReference type="InterPro" id="IPR018060">
    <property type="entry name" value="HTH_AraC"/>
</dbReference>
<dbReference type="PROSITE" id="PS01124">
    <property type="entry name" value="HTH_ARAC_FAMILY_2"/>
    <property type="match status" value="1"/>
</dbReference>
<evidence type="ECO:0000256" key="3">
    <source>
        <dbReference type="ARBA" id="ARBA00023163"/>
    </source>
</evidence>
<proteinExistence type="predicted"/>